<keyword evidence="3" id="KW-1185">Reference proteome</keyword>
<proteinExistence type="predicted"/>
<evidence type="ECO:0000313" key="3">
    <source>
        <dbReference type="Proteomes" id="UP001501594"/>
    </source>
</evidence>
<evidence type="ECO:0000313" key="2">
    <source>
        <dbReference type="EMBL" id="GAA4267577.1"/>
    </source>
</evidence>
<evidence type="ECO:0000256" key="1">
    <source>
        <dbReference type="SAM" id="MobiDB-lite"/>
    </source>
</evidence>
<reference evidence="3" key="1">
    <citation type="journal article" date="2019" name="Int. J. Syst. Evol. Microbiol.">
        <title>The Global Catalogue of Microorganisms (GCM) 10K type strain sequencing project: providing services to taxonomists for standard genome sequencing and annotation.</title>
        <authorList>
            <consortium name="The Broad Institute Genomics Platform"/>
            <consortium name="The Broad Institute Genome Sequencing Center for Infectious Disease"/>
            <person name="Wu L."/>
            <person name="Ma J."/>
        </authorList>
    </citation>
    <scope>NUCLEOTIDE SEQUENCE [LARGE SCALE GENOMIC DNA]</scope>
    <source>
        <strain evidence="3">JCM 17442</strain>
    </source>
</reference>
<gene>
    <name evidence="2" type="ORF">GCM10022256_31890</name>
</gene>
<comment type="caution">
    <text evidence="2">The sequence shown here is derived from an EMBL/GenBank/DDBJ whole genome shotgun (WGS) entry which is preliminary data.</text>
</comment>
<dbReference type="Proteomes" id="UP001501594">
    <property type="component" value="Unassembled WGS sequence"/>
</dbReference>
<accession>A0ABP8E5Q8</accession>
<sequence>MSRLIEQVVPELVPELVPTAAEVEAVLDEAEAILLQAEGAGAGGGRDGLTGVVAQDPAGTRSATTATACLPLSGPWRSSARTPAGLSDRGGRYRSDAFPWARSPPS</sequence>
<organism evidence="2 3">
    <name type="scientific">Frondihabitans peucedani</name>
    <dbReference type="NCBI Taxonomy" id="598626"/>
    <lineage>
        <taxon>Bacteria</taxon>
        <taxon>Bacillati</taxon>
        <taxon>Actinomycetota</taxon>
        <taxon>Actinomycetes</taxon>
        <taxon>Micrococcales</taxon>
        <taxon>Microbacteriaceae</taxon>
        <taxon>Frondihabitans</taxon>
    </lineage>
</organism>
<feature type="region of interest" description="Disordered" evidence="1">
    <location>
        <begin position="40"/>
        <end position="106"/>
    </location>
</feature>
<name>A0ABP8E5Q8_9MICO</name>
<dbReference type="RefSeq" id="WP_344797969.1">
    <property type="nucleotide sequence ID" value="NZ_BAABAU010000004.1"/>
</dbReference>
<dbReference type="EMBL" id="BAABAU010000004">
    <property type="protein sequence ID" value="GAA4267577.1"/>
    <property type="molecule type" value="Genomic_DNA"/>
</dbReference>
<protein>
    <submittedName>
        <fullName evidence="2">Uncharacterized protein</fullName>
    </submittedName>
</protein>